<evidence type="ECO:0000313" key="2">
    <source>
        <dbReference type="EMBL" id="EHK54130.1"/>
    </source>
</evidence>
<dbReference type="InterPro" id="IPR051783">
    <property type="entry name" value="NAD(P)-dependent_oxidoreduct"/>
</dbReference>
<dbReference type="InterPro" id="IPR036291">
    <property type="entry name" value="NAD(P)-bd_dom_sf"/>
</dbReference>
<dbReference type="GO" id="GO:0005737">
    <property type="term" value="C:cytoplasm"/>
    <property type="evidence" value="ECO:0007669"/>
    <property type="project" value="TreeGrafter"/>
</dbReference>
<evidence type="ECO:0000259" key="1">
    <source>
        <dbReference type="Pfam" id="PF01370"/>
    </source>
</evidence>
<proteinExistence type="predicted"/>
<dbReference type="AlphaFoldDB" id="H0HYQ8"/>
<dbReference type="Proteomes" id="UP000003250">
    <property type="component" value="Unassembled WGS sequence"/>
</dbReference>
<dbReference type="PANTHER" id="PTHR48079">
    <property type="entry name" value="PROTEIN YEEZ"/>
    <property type="match status" value="1"/>
</dbReference>
<dbReference type="Gene3D" id="3.40.50.720">
    <property type="entry name" value="NAD(P)-binding Rossmann-like Domain"/>
    <property type="match status" value="1"/>
</dbReference>
<protein>
    <submittedName>
        <fullName evidence="2">NAD-dependent epimerase/dehydratase</fullName>
    </submittedName>
</protein>
<keyword evidence="3" id="KW-1185">Reference proteome</keyword>
<gene>
    <name evidence="2" type="ORF">MAXJ12_26713</name>
</gene>
<dbReference type="Pfam" id="PF01370">
    <property type="entry name" value="Epimerase"/>
    <property type="match status" value="1"/>
</dbReference>
<organism evidence="2 3">
    <name type="scientific">Mesorhizobium alhagi CCNWXJ12-2</name>
    <dbReference type="NCBI Taxonomy" id="1107882"/>
    <lineage>
        <taxon>Bacteria</taxon>
        <taxon>Pseudomonadati</taxon>
        <taxon>Pseudomonadota</taxon>
        <taxon>Alphaproteobacteria</taxon>
        <taxon>Hyphomicrobiales</taxon>
        <taxon>Phyllobacteriaceae</taxon>
        <taxon>Allomesorhizobium</taxon>
    </lineage>
</organism>
<dbReference type="PANTHER" id="PTHR48079:SF6">
    <property type="entry name" value="NAD(P)-BINDING DOMAIN-CONTAINING PROTEIN-RELATED"/>
    <property type="match status" value="1"/>
</dbReference>
<dbReference type="InterPro" id="IPR001509">
    <property type="entry name" value="Epimerase_deHydtase"/>
</dbReference>
<feature type="domain" description="NAD-dependent epimerase/dehydratase" evidence="1">
    <location>
        <begin position="2"/>
        <end position="220"/>
    </location>
</feature>
<dbReference type="EMBL" id="AHAM01000226">
    <property type="protein sequence ID" value="EHK54130.1"/>
    <property type="molecule type" value="Genomic_DNA"/>
</dbReference>
<accession>H0HYQ8</accession>
<name>H0HYQ8_9HYPH</name>
<reference evidence="2 3" key="1">
    <citation type="journal article" date="2012" name="J. Bacteriol.">
        <title>Draft Genome Sequence of Mesorhizobium alhagi CCNWXJ12-2T, a Novel Salt-Resistant Species Isolated from the Desert of Northwestern China.</title>
        <authorList>
            <person name="Zhou M."/>
            <person name="Chen W."/>
            <person name="Chen H."/>
            <person name="Wei G."/>
        </authorList>
    </citation>
    <scope>NUCLEOTIDE SEQUENCE [LARGE SCALE GENOMIC DNA]</scope>
    <source>
        <strain evidence="2 3">CCNWXJ12-2</strain>
    </source>
</reference>
<dbReference type="PATRIC" id="fig|1107882.3.peg.5182"/>
<sequence length="302" mass="32194">MMLVTGGSGFIGLGVCEALRQRGMEHRAASRGPSEGCVMVGEVDEHTDWSAALAGVTSVIHLAGLAHQASPVPPIEDFRRTNVEGSIRLVKQAAEAGANRIVFASSIGVLGQTTKDEAFTEASPPSPRNSYALSKYEAELALTKLCGELKLELVIVRPPLVYGPGAKGNFGKLERLATSGLPLPFGSVRNRRNIISRGNLSDALVTCAVHPLAANETFVVAEKQPASTAEIITAIARARGRKPRLFSFPPSFLAWAFRSLGHISTAEGLLSSLEIDSSKIAAKLNWHPSGHTLENIQLELRT</sequence>
<evidence type="ECO:0000313" key="3">
    <source>
        <dbReference type="Proteomes" id="UP000003250"/>
    </source>
</evidence>
<dbReference type="GO" id="GO:0004029">
    <property type="term" value="F:aldehyde dehydrogenase (NAD+) activity"/>
    <property type="evidence" value="ECO:0007669"/>
    <property type="project" value="TreeGrafter"/>
</dbReference>
<dbReference type="SUPFAM" id="SSF51735">
    <property type="entry name" value="NAD(P)-binding Rossmann-fold domains"/>
    <property type="match status" value="1"/>
</dbReference>